<proteinExistence type="predicted"/>
<evidence type="ECO:0000256" key="4">
    <source>
        <dbReference type="ARBA" id="ARBA00023002"/>
    </source>
</evidence>
<feature type="domain" description="Nitrite/sulphite reductase 4Fe-4S" evidence="7">
    <location>
        <begin position="119"/>
        <end position="273"/>
    </location>
</feature>
<dbReference type="PATRIC" id="fig|1172194.4.peg.3086"/>
<dbReference type="GO" id="GO:0016491">
    <property type="term" value="F:oxidoreductase activity"/>
    <property type="evidence" value="ECO:0007669"/>
    <property type="project" value="UniProtKB-KW"/>
</dbReference>
<organism evidence="9 10">
    <name type="scientific">Hydrocarboniphaga effusa AP103</name>
    <dbReference type="NCBI Taxonomy" id="1172194"/>
    <lineage>
        <taxon>Bacteria</taxon>
        <taxon>Pseudomonadati</taxon>
        <taxon>Pseudomonadota</taxon>
        <taxon>Gammaproteobacteria</taxon>
        <taxon>Nevskiales</taxon>
        <taxon>Nevskiaceae</taxon>
        <taxon>Hydrocarboniphaga</taxon>
    </lineage>
</organism>
<sequence>MYRYDQYDQSLVDERVVQFRDQTRRFLSGELPDEEFRALRLRNGLYVQRFAPMLRIAVPYGLLSSAQLRMLAHIARTYDKDYGHFTTRQNLQFNWPELARVPDILADLASVQMHAIQTSGNCIRNITSDHLAGVAKDELVDPRPYCEITRQWATFHPEFNWLPRKFKIAFAATTSDRAAIRVHDIGVQIVRNEAGELGYTVYVGGGLGRTPIIGVKMREFLPELDLLSYFEAVLRVYNRLGRRDNMYKARIKILVKETGADKFRQMVEAEWEQIKDGDLKLAPGDIEFMKSRFDEFEYEASAADDKTYAEQLAKDSAFAAWAKRNLVEHRVPGYHIVFVSLKASGVAPGDITSTQMDAVAELADRHSFGEIRATHDQNLVLADVKQADLYVVWQRLKELGLATPNIGLLTDLICCPGLDFCSLANAGSIGVAQEIFDRFENLDDQHDVGPIKVKMSGCMNGCGHHSVGHIGILGVDKKGEEWYQVTLGGSAENDASLGDRTGPSFARDEIADAIQKIIEIYLELRNSEDESFLACYRRVGMAPFKTRIYASEAESA</sequence>
<keyword evidence="3" id="KW-0479">Metal-binding</keyword>
<dbReference type="SUPFAM" id="SSF56014">
    <property type="entry name" value="Nitrite and sulphite reductase 4Fe-4S domain-like"/>
    <property type="match status" value="2"/>
</dbReference>
<evidence type="ECO:0000256" key="2">
    <source>
        <dbReference type="ARBA" id="ARBA00022617"/>
    </source>
</evidence>
<accession>I8T795</accession>
<evidence type="ECO:0000259" key="7">
    <source>
        <dbReference type="Pfam" id="PF01077"/>
    </source>
</evidence>
<keyword evidence="1" id="KW-0004">4Fe-4S</keyword>
<dbReference type="AlphaFoldDB" id="I8T795"/>
<gene>
    <name evidence="9" type="ORF">WQQ_31850</name>
</gene>
<dbReference type="PANTHER" id="PTHR32439">
    <property type="entry name" value="FERREDOXIN--NITRITE REDUCTASE, CHLOROPLASTIC"/>
    <property type="match status" value="1"/>
</dbReference>
<evidence type="ECO:0000259" key="8">
    <source>
        <dbReference type="Pfam" id="PF03460"/>
    </source>
</evidence>
<dbReference type="InterPro" id="IPR045854">
    <property type="entry name" value="NO2/SO3_Rdtase_4Fe4S_sf"/>
</dbReference>
<reference evidence="9 10" key="1">
    <citation type="journal article" date="2012" name="J. Bacteriol.">
        <title>Genome Sequence of n-Alkane-Degrading Hydrocarboniphaga effusa Strain AP103T (ATCC BAA-332T).</title>
        <authorList>
            <person name="Chang H.K."/>
            <person name="Zylstra G.J."/>
            <person name="Chae J.C."/>
        </authorList>
    </citation>
    <scope>NUCLEOTIDE SEQUENCE [LARGE SCALE GENOMIC DNA]</scope>
    <source>
        <strain evidence="9 10">AP103</strain>
    </source>
</reference>
<dbReference type="Gene3D" id="3.30.413.10">
    <property type="entry name" value="Sulfite Reductase Hemoprotein, domain 1"/>
    <property type="match status" value="2"/>
</dbReference>
<dbReference type="GO" id="GO:0020037">
    <property type="term" value="F:heme binding"/>
    <property type="evidence" value="ECO:0007669"/>
    <property type="project" value="InterPro"/>
</dbReference>
<dbReference type="Pfam" id="PF01077">
    <property type="entry name" value="NIR_SIR"/>
    <property type="match status" value="2"/>
</dbReference>
<dbReference type="InterPro" id="IPR006067">
    <property type="entry name" value="NO2/SO3_Rdtase_4Fe4S_dom"/>
</dbReference>
<name>I8T795_9GAMM</name>
<evidence type="ECO:0000256" key="1">
    <source>
        <dbReference type="ARBA" id="ARBA00022485"/>
    </source>
</evidence>
<protein>
    <submittedName>
        <fullName evidence="9">Nitrite/sulfite reductase protein</fullName>
    </submittedName>
</protein>
<dbReference type="InterPro" id="IPR036136">
    <property type="entry name" value="Nit/Sulf_reduc_fer-like_dom_sf"/>
</dbReference>
<dbReference type="GO" id="GO:0046872">
    <property type="term" value="F:metal ion binding"/>
    <property type="evidence" value="ECO:0007669"/>
    <property type="project" value="UniProtKB-KW"/>
</dbReference>
<dbReference type="RefSeq" id="WP_007186124.1">
    <property type="nucleotide sequence ID" value="NZ_AKGD01000002.1"/>
</dbReference>
<evidence type="ECO:0000313" key="9">
    <source>
        <dbReference type="EMBL" id="EIT69603.1"/>
    </source>
</evidence>
<feature type="domain" description="Nitrite/Sulfite reductase ferredoxin-like" evidence="8">
    <location>
        <begin position="347"/>
        <end position="398"/>
    </location>
</feature>
<dbReference type="Proteomes" id="UP000003704">
    <property type="component" value="Unassembled WGS sequence"/>
</dbReference>
<dbReference type="InterPro" id="IPR051329">
    <property type="entry name" value="NIR_SIR_4Fe-4S"/>
</dbReference>
<keyword evidence="2" id="KW-0349">Heme</keyword>
<dbReference type="Gene3D" id="3.90.480.20">
    <property type="match status" value="2"/>
</dbReference>
<evidence type="ECO:0000256" key="5">
    <source>
        <dbReference type="ARBA" id="ARBA00023004"/>
    </source>
</evidence>
<feature type="domain" description="Nitrite/sulphite reductase 4Fe-4S" evidence="7">
    <location>
        <begin position="412"/>
        <end position="545"/>
    </location>
</feature>
<dbReference type="SUPFAM" id="SSF55124">
    <property type="entry name" value="Nitrite/Sulfite reductase N-terminal domain-like"/>
    <property type="match status" value="2"/>
</dbReference>
<evidence type="ECO:0000256" key="6">
    <source>
        <dbReference type="ARBA" id="ARBA00023014"/>
    </source>
</evidence>
<dbReference type="OrthoDB" id="3189055at2"/>
<dbReference type="EMBL" id="AKGD01000002">
    <property type="protein sequence ID" value="EIT69603.1"/>
    <property type="molecule type" value="Genomic_DNA"/>
</dbReference>
<keyword evidence="5" id="KW-0408">Iron</keyword>
<evidence type="ECO:0000313" key="10">
    <source>
        <dbReference type="Proteomes" id="UP000003704"/>
    </source>
</evidence>
<keyword evidence="6" id="KW-0411">Iron-sulfur</keyword>
<dbReference type="Pfam" id="PF03460">
    <property type="entry name" value="NIR_SIR_ferr"/>
    <property type="match status" value="2"/>
</dbReference>
<dbReference type="STRING" id="1172194.WQQ_31850"/>
<dbReference type="GO" id="GO:0051539">
    <property type="term" value="F:4 iron, 4 sulfur cluster binding"/>
    <property type="evidence" value="ECO:0007669"/>
    <property type="project" value="UniProtKB-KW"/>
</dbReference>
<comment type="caution">
    <text evidence="9">The sequence shown here is derived from an EMBL/GenBank/DDBJ whole genome shotgun (WGS) entry which is preliminary data.</text>
</comment>
<evidence type="ECO:0000256" key="3">
    <source>
        <dbReference type="ARBA" id="ARBA00022723"/>
    </source>
</evidence>
<feature type="domain" description="Nitrite/Sulfite reductase ferredoxin-like" evidence="8">
    <location>
        <begin position="53"/>
        <end position="110"/>
    </location>
</feature>
<keyword evidence="10" id="KW-1185">Reference proteome</keyword>
<dbReference type="PANTHER" id="PTHR32439:SF9">
    <property type="entry name" value="BLR3264 PROTEIN"/>
    <property type="match status" value="1"/>
</dbReference>
<dbReference type="InterPro" id="IPR005117">
    <property type="entry name" value="NiRdtase/SiRdtase_haem-b_fer"/>
</dbReference>
<keyword evidence="4" id="KW-0560">Oxidoreductase</keyword>